<keyword evidence="2" id="KW-1185">Reference proteome</keyword>
<reference evidence="1 2" key="1">
    <citation type="submission" date="2014-04" db="EMBL/GenBank/DDBJ databases">
        <authorList>
            <consortium name="DOE Joint Genome Institute"/>
            <person name="Kuo A."/>
            <person name="Tarkka M."/>
            <person name="Buscot F."/>
            <person name="Kohler A."/>
            <person name="Nagy L.G."/>
            <person name="Floudas D."/>
            <person name="Copeland A."/>
            <person name="Barry K.W."/>
            <person name="Cichocki N."/>
            <person name="Veneault-Fourrey C."/>
            <person name="LaButti K."/>
            <person name="Lindquist E.A."/>
            <person name="Lipzen A."/>
            <person name="Lundell T."/>
            <person name="Morin E."/>
            <person name="Murat C."/>
            <person name="Sun H."/>
            <person name="Tunlid A."/>
            <person name="Henrissat B."/>
            <person name="Grigoriev I.V."/>
            <person name="Hibbett D.S."/>
            <person name="Martin F."/>
            <person name="Nordberg H.P."/>
            <person name="Cantor M.N."/>
            <person name="Hua S.X."/>
        </authorList>
    </citation>
    <scope>NUCLEOTIDE SEQUENCE [LARGE SCALE GENOMIC DNA]</scope>
    <source>
        <strain evidence="1 2">F 1598</strain>
    </source>
</reference>
<dbReference type="EMBL" id="KN832990">
    <property type="protein sequence ID" value="KIM83630.1"/>
    <property type="molecule type" value="Genomic_DNA"/>
</dbReference>
<dbReference type="HOGENOM" id="CLU_1166227_0_0_1"/>
<protein>
    <submittedName>
        <fullName evidence="1">Uncharacterized protein</fullName>
    </submittedName>
</protein>
<gene>
    <name evidence="1" type="ORF">PILCRDRAFT_819270</name>
</gene>
<dbReference type="InParanoid" id="A0A0C3FH24"/>
<dbReference type="Proteomes" id="UP000054166">
    <property type="component" value="Unassembled WGS sequence"/>
</dbReference>
<sequence>MIGDVLGSSQHERLLLATALKLMSGKYELYSPAALISETVSLAAMATDAPEGPSSMKSNISSECVVKTFGIPDNYMVYNGRHLCIITELLGEKIHFHIAGRTISGSNWPNLRVPQTYANAQTSSQLTYSSRIRMMLSPLGHLWVPLIAQSGRLPMDDLSCSTDLVPFLFRCRMQVDVKSWSMSELIGHFTGLLQALPCEQRLISRILAAWCTKCDPVDIVMPFTSPAIRPTAGKPQES</sequence>
<organism evidence="1 2">
    <name type="scientific">Piloderma croceum (strain F 1598)</name>
    <dbReference type="NCBI Taxonomy" id="765440"/>
    <lineage>
        <taxon>Eukaryota</taxon>
        <taxon>Fungi</taxon>
        <taxon>Dikarya</taxon>
        <taxon>Basidiomycota</taxon>
        <taxon>Agaricomycotina</taxon>
        <taxon>Agaricomycetes</taxon>
        <taxon>Agaricomycetidae</taxon>
        <taxon>Atheliales</taxon>
        <taxon>Atheliaceae</taxon>
        <taxon>Piloderma</taxon>
    </lineage>
</organism>
<evidence type="ECO:0000313" key="1">
    <source>
        <dbReference type="EMBL" id="KIM83630.1"/>
    </source>
</evidence>
<name>A0A0C3FH24_PILCF</name>
<proteinExistence type="predicted"/>
<accession>A0A0C3FH24</accession>
<dbReference type="AlphaFoldDB" id="A0A0C3FH24"/>
<reference evidence="2" key="2">
    <citation type="submission" date="2015-01" db="EMBL/GenBank/DDBJ databases">
        <title>Evolutionary Origins and Diversification of the Mycorrhizal Mutualists.</title>
        <authorList>
            <consortium name="DOE Joint Genome Institute"/>
            <consortium name="Mycorrhizal Genomics Consortium"/>
            <person name="Kohler A."/>
            <person name="Kuo A."/>
            <person name="Nagy L.G."/>
            <person name="Floudas D."/>
            <person name="Copeland A."/>
            <person name="Barry K.W."/>
            <person name="Cichocki N."/>
            <person name="Veneault-Fourrey C."/>
            <person name="LaButti K."/>
            <person name="Lindquist E.A."/>
            <person name="Lipzen A."/>
            <person name="Lundell T."/>
            <person name="Morin E."/>
            <person name="Murat C."/>
            <person name="Riley R."/>
            <person name="Ohm R."/>
            <person name="Sun H."/>
            <person name="Tunlid A."/>
            <person name="Henrissat B."/>
            <person name="Grigoriev I.V."/>
            <person name="Hibbett D.S."/>
            <person name="Martin F."/>
        </authorList>
    </citation>
    <scope>NUCLEOTIDE SEQUENCE [LARGE SCALE GENOMIC DNA]</scope>
    <source>
        <strain evidence="2">F 1598</strain>
    </source>
</reference>
<evidence type="ECO:0000313" key="2">
    <source>
        <dbReference type="Proteomes" id="UP000054166"/>
    </source>
</evidence>